<dbReference type="EMBL" id="CM020620">
    <property type="protein sequence ID" value="KAK1870452.1"/>
    <property type="molecule type" value="Genomic_DNA"/>
</dbReference>
<accession>A0ACC3CJN9</accession>
<keyword evidence="2" id="KW-1185">Reference proteome</keyword>
<sequence>MRINVDGITVYFPYEFVYPEQYAYMVDLKRTPDARGHSILEMPTGTGKTVTLLSLILSYQLYRPELAKLVYCTRTVGEMDKVLHELRRVLAHRDKCYAEDAPARAAASRKTLAVGLTTRRNLCLHPAVSSASSREEADALCRSMTAPWARGDPEDIEDVGGRAPRRGTATNGSVVRMTGADEEEEGGAPRALTAAAAAEKGLCEYFEGYDSEGSDAILPAGVYGIDELMAVGKERGWCPYYTARHALSFANVVVYNYQYLLDPKVAGLISRDLARECVVVFDEAHNIGNVCIDALSVAIRGDTLTRSLRNLATLNARVGSIKTTNADRLADEYARLVQGMSIQGILPANQDDVGRRRNAVDVVQASVVMLGVPFQYSESRVLRARLEYMRDNCGIREGDFLSFDALRQASQCLGRVVRSKADYGIMVLTDKRYVRADKRNKLPQRILELMPEANVDLDTNAAVSVSKASASGWASE</sequence>
<comment type="caution">
    <text evidence="1">The sequence shown here is derived from an EMBL/GenBank/DDBJ whole genome shotgun (WGS) entry which is preliminary data.</text>
</comment>
<protein>
    <submittedName>
        <fullName evidence="1">Uncharacterized protein</fullName>
    </submittedName>
</protein>
<reference evidence="1" key="1">
    <citation type="submission" date="2019-11" db="EMBL/GenBank/DDBJ databases">
        <title>Nori genome reveals adaptations in red seaweeds to the harsh intertidal environment.</title>
        <authorList>
            <person name="Wang D."/>
            <person name="Mao Y."/>
        </authorList>
    </citation>
    <scope>NUCLEOTIDE SEQUENCE</scope>
    <source>
        <tissue evidence="1">Gametophyte</tissue>
    </source>
</reference>
<name>A0ACC3CJN9_PYRYE</name>
<proteinExistence type="predicted"/>
<organism evidence="1 2">
    <name type="scientific">Pyropia yezoensis</name>
    <name type="common">Susabi-nori</name>
    <name type="synonym">Porphyra yezoensis</name>
    <dbReference type="NCBI Taxonomy" id="2788"/>
    <lineage>
        <taxon>Eukaryota</taxon>
        <taxon>Rhodophyta</taxon>
        <taxon>Bangiophyceae</taxon>
        <taxon>Bangiales</taxon>
        <taxon>Bangiaceae</taxon>
        <taxon>Pyropia</taxon>
    </lineage>
</organism>
<dbReference type="Proteomes" id="UP000798662">
    <property type="component" value="Chromosome 3"/>
</dbReference>
<evidence type="ECO:0000313" key="2">
    <source>
        <dbReference type="Proteomes" id="UP000798662"/>
    </source>
</evidence>
<gene>
    <name evidence="1" type="ORF">I4F81_012911</name>
</gene>
<evidence type="ECO:0000313" key="1">
    <source>
        <dbReference type="EMBL" id="KAK1870452.1"/>
    </source>
</evidence>